<gene>
    <name evidence="1" type="ORF">TVAG_012310</name>
</gene>
<dbReference type="EMBL" id="DS113330">
    <property type="protein sequence ID" value="EAY10865.1"/>
    <property type="molecule type" value="Genomic_DNA"/>
</dbReference>
<organism evidence="1 2">
    <name type="scientific">Trichomonas vaginalis (strain ATCC PRA-98 / G3)</name>
    <dbReference type="NCBI Taxonomy" id="412133"/>
    <lineage>
        <taxon>Eukaryota</taxon>
        <taxon>Metamonada</taxon>
        <taxon>Parabasalia</taxon>
        <taxon>Trichomonadida</taxon>
        <taxon>Trichomonadidae</taxon>
        <taxon>Trichomonas</taxon>
    </lineage>
</organism>
<dbReference type="VEuPathDB" id="TrichDB:TVAGG3_1074900"/>
<evidence type="ECO:0000313" key="1">
    <source>
        <dbReference type="EMBL" id="EAY10865.1"/>
    </source>
</evidence>
<dbReference type="SUPFAM" id="SSF52058">
    <property type="entry name" value="L domain-like"/>
    <property type="match status" value="1"/>
</dbReference>
<accession>A2E8Y1</accession>
<dbReference type="Pfam" id="PF13306">
    <property type="entry name" value="LRR_5"/>
    <property type="match status" value="2"/>
</dbReference>
<dbReference type="OrthoDB" id="415426at2759"/>
<sequence>MSNLSSIFIPKFVESIYSNVFQDCTNLGNITIDPENENYKSDTHAIYTGADNSTLFLVGAAYTGEYTVANYVTKIYEYCFTDSKISSIKLHNGITTIQQYAFYACKSLSNITIPEGVKSIGYNALEYCGSLTTVFINGNISSIESYLFSECKSISSISIPESVTKIGRNAFFRCSSLTNISLPSSLQFIFDSAFSSICGRVV</sequence>
<reference evidence="1" key="2">
    <citation type="journal article" date="2007" name="Science">
        <title>Draft genome sequence of the sexually transmitted pathogen Trichomonas vaginalis.</title>
        <authorList>
            <person name="Carlton J.M."/>
            <person name="Hirt R.P."/>
            <person name="Silva J.C."/>
            <person name="Delcher A.L."/>
            <person name="Schatz M."/>
            <person name="Zhao Q."/>
            <person name="Wortman J.R."/>
            <person name="Bidwell S.L."/>
            <person name="Alsmark U.C.M."/>
            <person name="Besteiro S."/>
            <person name="Sicheritz-Ponten T."/>
            <person name="Noel C.J."/>
            <person name="Dacks J.B."/>
            <person name="Foster P.G."/>
            <person name="Simillion C."/>
            <person name="Van de Peer Y."/>
            <person name="Miranda-Saavedra D."/>
            <person name="Barton G.J."/>
            <person name="Westrop G.D."/>
            <person name="Mueller S."/>
            <person name="Dessi D."/>
            <person name="Fiori P.L."/>
            <person name="Ren Q."/>
            <person name="Paulsen I."/>
            <person name="Zhang H."/>
            <person name="Bastida-Corcuera F.D."/>
            <person name="Simoes-Barbosa A."/>
            <person name="Brown M.T."/>
            <person name="Hayes R.D."/>
            <person name="Mukherjee M."/>
            <person name="Okumura C.Y."/>
            <person name="Schneider R."/>
            <person name="Smith A.J."/>
            <person name="Vanacova S."/>
            <person name="Villalvazo M."/>
            <person name="Haas B.J."/>
            <person name="Pertea M."/>
            <person name="Feldblyum T.V."/>
            <person name="Utterback T.R."/>
            <person name="Shu C.L."/>
            <person name="Osoegawa K."/>
            <person name="de Jong P.J."/>
            <person name="Hrdy I."/>
            <person name="Horvathova L."/>
            <person name="Zubacova Z."/>
            <person name="Dolezal P."/>
            <person name="Malik S.B."/>
            <person name="Logsdon J.M. Jr."/>
            <person name="Henze K."/>
            <person name="Gupta A."/>
            <person name="Wang C.C."/>
            <person name="Dunne R.L."/>
            <person name="Upcroft J.A."/>
            <person name="Upcroft P."/>
            <person name="White O."/>
            <person name="Salzberg S.L."/>
            <person name="Tang P."/>
            <person name="Chiu C.-H."/>
            <person name="Lee Y.-S."/>
            <person name="Embley T.M."/>
            <person name="Coombs G.H."/>
            <person name="Mottram J.C."/>
            <person name="Tachezy J."/>
            <person name="Fraser-Liggett C.M."/>
            <person name="Johnson P.J."/>
        </authorList>
    </citation>
    <scope>NUCLEOTIDE SEQUENCE [LARGE SCALE GENOMIC DNA]</scope>
    <source>
        <strain evidence="1">G3</strain>
    </source>
</reference>
<dbReference type="PANTHER" id="PTHR45661">
    <property type="entry name" value="SURFACE ANTIGEN"/>
    <property type="match status" value="1"/>
</dbReference>
<dbReference type="RefSeq" id="XP_001323088.1">
    <property type="nucleotide sequence ID" value="XM_001323053.1"/>
</dbReference>
<proteinExistence type="predicted"/>
<dbReference type="VEuPathDB" id="TrichDB:TVAG_012310"/>
<dbReference type="InterPro" id="IPR032675">
    <property type="entry name" value="LRR_dom_sf"/>
</dbReference>
<dbReference type="InterPro" id="IPR053139">
    <property type="entry name" value="Surface_bspA-like"/>
</dbReference>
<dbReference type="Proteomes" id="UP000001542">
    <property type="component" value="Unassembled WGS sequence"/>
</dbReference>
<dbReference type="InParanoid" id="A2E8Y1"/>
<dbReference type="Gene3D" id="3.40.50.12480">
    <property type="match status" value="1"/>
</dbReference>
<dbReference type="Gene3D" id="3.80.10.10">
    <property type="entry name" value="Ribonuclease Inhibitor"/>
    <property type="match status" value="1"/>
</dbReference>
<reference evidence="1" key="1">
    <citation type="submission" date="2006-10" db="EMBL/GenBank/DDBJ databases">
        <authorList>
            <person name="Amadeo P."/>
            <person name="Zhao Q."/>
            <person name="Wortman J."/>
            <person name="Fraser-Liggett C."/>
            <person name="Carlton J."/>
        </authorList>
    </citation>
    <scope>NUCLEOTIDE SEQUENCE</scope>
    <source>
        <strain evidence="1">G3</strain>
    </source>
</reference>
<dbReference type="InterPro" id="IPR026906">
    <property type="entry name" value="LRR_5"/>
</dbReference>
<keyword evidence="2" id="KW-1185">Reference proteome</keyword>
<evidence type="ECO:0000313" key="2">
    <source>
        <dbReference type="Proteomes" id="UP000001542"/>
    </source>
</evidence>
<protein>
    <submittedName>
        <fullName evidence="1">Surface antigen BspA-like</fullName>
    </submittedName>
</protein>
<dbReference type="AlphaFoldDB" id="A2E8Y1"/>
<dbReference type="KEGG" id="tva:4768798"/>
<dbReference type="SMR" id="A2E8Y1"/>
<dbReference type="STRING" id="5722.A2E8Y1"/>
<name>A2E8Y1_TRIV3</name>
<dbReference type="PANTHER" id="PTHR45661:SF3">
    <property type="entry name" value="IG-LIKE DOMAIN-CONTAINING PROTEIN"/>
    <property type="match status" value="1"/>
</dbReference>